<protein>
    <recommendedName>
        <fullName evidence="3">PIN domain-containing protein</fullName>
    </recommendedName>
</protein>
<sequence>MDIFLPQEALSVIKECHVFIDTCFLLDFASLKKTKDKSKLIDLLNNFRNLSVSFITLSPVALEFYLGSTSQDFLIKEKYLTSIIDEVLPVRALKEEVTKKLIMQYGRYAKGKVSYVDLCLATALKQFPKTFLLTRNYKDFPLKIFGCEAYFILQFNNDLRTYCFYSGEKVIKKQKIKEEFPPF</sequence>
<dbReference type="InterPro" id="IPR029060">
    <property type="entry name" value="PIN-like_dom_sf"/>
</dbReference>
<comment type="caution">
    <text evidence="1">The sequence shown here is derived from an EMBL/GenBank/DDBJ whole genome shotgun (WGS) entry which is preliminary data.</text>
</comment>
<dbReference type="SUPFAM" id="SSF88723">
    <property type="entry name" value="PIN domain-like"/>
    <property type="match status" value="1"/>
</dbReference>
<dbReference type="Gene3D" id="3.40.50.1010">
    <property type="entry name" value="5'-nuclease"/>
    <property type="match status" value="1"/>
</dbReference>
<reference evidence="1 2" key="1">
    <citation type="submission" date="2017-09" db="EMBL/GenBank/DDBJ databases">
        <title>Depth-based differentiation of microbial function through sediment-hosted aquifers and enrichment of novel symbionts in the deep terrestrial subsurface.</title>
        <authorList>
            <person name="Probst A.J."/>
            <person name="Ladd B."/>
            <person name="Jarett J.K."/>
            <person name="Geller-Mcgrath D.E."/>
            <person name="Sieber C.M."/>
            <person name="Emerson J.B."/>
            <person name="Anantharaman K."/>
            <person name="Thomas B.C."/>
            <person name="Malmstrom R."/>
            <person name="Stieglmeier M."/>
            <person name="Klingl A."/>
            <person name="Woyke T."/>
            <person name="Ryan C.M."/>
            <person name="Banfield J.F."/>
        </authorList>
    </citation>
    <scope>NUCLEOTIDE SEQUENCE [LARGE SCALE GENOMIC DNA]</scope>
    <source>
        <strain evidence="1">CG23_combo_of_CG06-09_8_20_14_all_35_49</strain>
    </source>
</reference>
<evidence type="ECO:0008006" key="3">
    <source>
        <dbReference type="Google" id="ProtNLM"/>
    </source>
</evidence>
<dbReference type="EMBL" id="PCRE01000055">
    <property type="protein sequence ID" value="PIP14673.1"/>
    <property type="molecule type" value="Genomic_DNA"/>
</dbReference>
<proteinExistence type="predicted"/>
<name>A0A2G9Y7I2_9BACT</name>
<accession>A0A2G9Y7I2</accession>
<organism evidence="1 2">
    <name type="scientific">Candidatus Roizmanbacteria bacterium CG23_combo_of_CG06-09_8_20_14_all_35_49</name>
    <dbReference type="NCBI Taxonomy" id="1974863"/>
    <lineage>
        <taxon>Bacteria</taxon>
        <taxon>Candidatus Roizmaniibacteriota</taxon>
    </lineage>
</organism>
<gene>
    <name evidence="1" type="ORF">COX47_04000</name>
</gene>
<dbReference type="AlphaFoldDB" id="A0A2G9Y7I2"/>
<dbReference type="Proteomes" id="UP000231025">
    <property type="component" value="Unassembled WGS sequence"/>
</dbReference>
<dbReference type="CDD" id="cd09854">
    <property type="entry name" value="PIN_VapC-like"/>
    <property type="match status" value="1"/>
</dbReference>
<evidence type="ECO:0000313" key="1">
    <source>
        <dbReference type="EMBL" id="PIP14673.1"/>
    </source>
</evidence>
<evidence type="ECO:0000313" key="2">
    <source>
        <dbReference type="Proteomes" id="UP000231025"/>
    </source>
</evidence>